<evidence type="ECO:0000256" key="1">
    <source>
        <dbReference type="ARBA" id="ARBA00023125"/>
    </source>
</evidence>
<dbReference type="OrthoDB" id="1078367at2759"/>
<dbReference type="InterPro" id="IPR000424">
    <property type="entry name" value="Primosome_PriB/ssb"/>
</dbReference>
<evidence type="ECO:0000313" key="3">
    <source>
        <dbReference type="EMBL" id="KJZ74074.1"/>
    </source>
</evidence>
<dbReference type="AlphaFoldDB" id="A0A0F8A4S2"/>
<dbReference type="InterPro" id="IPR011344">
    <property type="entry name" value="ssDNA-bd"/>
</dbReference>
<keyword evidence="1 2" id="KW-0238">DNA-binding</keyword>
<protein>
    <recommendedName>
        <fullName evidence="2">Single-stranded DNA-binding protein</fullName>
    </recommendedName>
</protein>
<comment type="subcellular location">
    <subcellularLocation>
        <location evidence="2">Mitochondrion</location>
    </subcellularLocation>
</comment>
<keyword evidence="2" id="KW-0496">Mitochondrion</keyword>
<dbReference type="Pfam" id="PF00436">
    <property type="entry name" value="SSB"/>
    <property type="match status" value="1"/>
</dbReference>
<dbReference type="GO" id="GO:0042645">
    <property type="term" value="C:mitochondrial nucleoid"/>
    <property type="evidence" value="ECO:0007669"/>
    <property type="project" value="TreeGrafter"/>
</dbReference>
<dbReference type="GO" id="GO:0003697">
    <property type="term" value="F:single-stranded DNA binding"/>
    <property type="evidence" value="ECO:0007669"/>
    <property type="project" value="InterPro"/>
</dbReference>
<reference evidence="3 4" key="1">
    <citation type="journal article" date="2014" name="Genome Biol. Evol.">
        <title>Comparative genomics and transcriptomics analyses reveal divergent lifestyle features of nematode endoparasitic fungus Hirsutella minnesotensis.</title>
        <authorList>
            <person name="Lai Y."/>
            <person name="Liu K."/>
            <person name="Zhang X."/>
            <person name="Zhang X."/>
            <person name="Li K."/>
            <person name="Wang N."/>
            <person name="Shu C."/>
            <person name="Wu Y."/>
            <person name="Wang C."/>
            <person name="Bushley K.E."/>
            <person name="Xiang M."/>
            <person name="Liu X."/>
        </authorList>
    </citation>
    <scope>NUCLEOTIDE SEQUENCE [LARGE SCALE GENOMIC DNA]</scope>
    <source>
        <strain evidence="3 4">3608</strain>
    </source>
</reference>
<organism evidence="3 4">
    <name type="scientific">Hirsutella minnesotensis 3608</name>
    <dbReference type="NCBI Taxonomy" id="1043627"/>
    <lineage>
        <taxon>Eukaryota</taxon>
        <taxon>Fungi</taxon>
        <taxon>Dikarya</taxon>
        <taxon>Ascomycota</taxon>
        <taxon>Pezizomycotina</taxon>
        <taxon>Sordariomycetes</taxon>
        <taxon>Hypocreomycetidae</taxon>
        <taxon>Hypocreales</taxon>
        <taxon>Ophiocordycipitaceae</taxon>
        <taxon>Hirsutella</taxon>
    </lineage>
</organism>
<dbReference type="PROSITE" id="PS50935">
    <property type="entry name" value="SSB"/>
    <property type="match status" value="1"/>
</dbReference>
<dbReference type="Proteomes" id="UP000054481">
    <property type="component" value="Unassembled WGS sequence"/>
</dbReference>
<evidence type="ECO:0000313" key="4">
    <source>
        <dbReference type="Proteomes" id="UP000054481"/>
    </source>
</evidence>
<name>A0A0F8A4S2_9HYPO</name>
<sequence>MSSSLFRRAATAAPSAAARAFSTTSPRALARMSIIGNLADTPEVQTTNSGREVVRFAVASNSGPKDNRHTSWFRITSFADGPRRDFLLTLAKGTLVFVEGDATMNTYQDANGQSQRSLNIIQRNVEVLKRPSAPETQQ</sequence>
<dbReference type="InterPro" id="IPR012340">
    <property type="entry name" value="NA-bd_OB-fold"/>
</dbReference>
<evidence type="ECO:0000256" key="2">
    <source>
        <dbReference type="PIRNR" id="PIRNR002070"/>
    </source>
</evidence>
<gene>
    <name evidence="3" type="ORF">HIM_06523</name>
</gene>
<accession>A0A0F8A4S2</accession>
<proteinExistence type="predicted"/>
<dbReference type="Gene3D" id="2.40.50.140">
    <property type="entry name" value="Nucleic acid-binding proteins"/>
    <property type="match status" value="1"/>
</dbReference>
<dbReference type="NCBIfam" id="TIGR00621">
    <property type="entry name" value="ssb"/>
    <property type="match status" value="1"/>
</dbReference>
<dbReference type="GO" id="GO:0006264">
    <property type="term" value="P:mitochondrial DNA replication"/>
    <property type="evidence" value="ECO:0007669"/>
    <property type="project" value="TreeGrafter"/>
</dbReference>
<dbReference type="SUPFAM" id="SSF50249">
    <property type="entry name" value="Nucleic acid-binding proteins"/>
    <property type="match status" value="1"/>
</dbReference>
<dbReference type="PIRSF" id="PIRSF002070">
    <property type="entry name" value="SSB"/>
    <property type="match status" value="1"/>
</dbReference>
<dbReference type="PANTHER" id="PTHR10302">
    <property type="entry name" value="SINGLE-STRANDED DNA-BINDING PROTEIN"/>
    <property type="match status" value="1"/>
</dbReference>
<dbReference type="CDD" id="cd04496">
    <property type="entry name" value="SSB_OBF"/>
    <property type="match status" value="1"/>
</dbReference>
<keyword evidence="4" id="KW-1185">Reference proteome</keyword>
<dbReference type="EMBL" id="KQ030529">
    <property type="protein sequence ID" value="KJZ74074.1"/>
    <property type="molecule type" value="Genomic_DNA"/>
</dbReference>
<dbReference type="PANTHER" id="PTHR10302:SF0">
    <property type="entry name" value="SINGLE-STRANDED DNA-BINDING PROTEIN, MITOCHONDRIAL"/>
    <property type="match status" value="1"/>
</dbReference>